<dbReference type="PANTHER" id="PTHR10098:SF108">
    <property type="entry name" value="TETRATRICOPEPTIDE REPEAT PROTEIN 28"/>
    <property type="match status" value="1"/>
</dbReference>
<dbReference type="SMART" id="SM00028">
    <property type="entry name" value="TPR"/>
    <property type="match status" value="5"/>
</dbReference>
<gene>
    <name evidence="3" type="ORF">H4W80_002552</name>
</gene>
<evidence type="ECO:0000313" key="3">
    <source>
        <dbReference type="EMBL" id="MBE1584294.1"/>
    </source>
</evidence>
<dbReference type="SUPFAM" id="SSF48452">
    <property type="entry name" value="TPR-like"/>
    <property type="match status" value="2"/>
</dbReference>
<keyword evidence="1" id="KW-0802">TPR repeat</keyword>
<evidence type="ECO:0000256" key="2">
    <source>
        <dbReference type="SAM" id="Phobius"/>
    </source>
</evidence>
<keyword evidence="2" id="KW-0472">Membrane</keyword>
<keyword evidence="4" id="KW-1185">Reference proteome</keyword>
<feature type="transmembrane region" description="Helical" evidence="2">
    <location>
        <begin position="94"/>
        <end position="120"/>
    </location>
</feature>
<proteinExistence type="predicted"/>
<reference evidence="3 4" key="1">
    <citation type="submission" date="2020-10" db="EMBL/GenBank/DDBJ databases">
        <title>Sequencing the genomes of 1000 actinobacteria strains.</title>
        <authorList>
            <person name="Klenk H.-P."/>
        </authorList>
    </citation>
    <scope>NUCLEOTIDE SEQUENCE [LARGE SCALE GENOMIC DNA]</scope>
    <source>
        <strain evidence="3 4">DSM 43173</strain>
    </source>
</reference>
<dbReference type="InterPro" id="IPR019734">
    <property type="entry name" value="TPR_rpt"/>
</dbReference>
<dbReference type="PROSITE" id="PS50005">
    <property type="entry name" value="TPR"/>
    <property type="match status" value="1"/>
</dbReference>
<dbReference type="RefSeq" id="WP_192785248.1">
    <property type="nucleotide sequence ID" value="NZ_JADBEK010000001.1"/>
</dbReference>
<dbReference type="Pfam" id="PF13181">
    <property type="entry name" value="TPR_8"/>
    <property type="match status" value="1"/>
</dbReference>
<sequence length="595" mass="65286">MKQSQLSPISRMVVAIIAGIVLVPEVLSSLTPSADRLSVSRAVLFTIPLALGVRTVRADWRAWPRLSPYVLAAPVALCLWLLREPLDAAAAAEVTAVLGAGLAVLAGFRLVVEVPIALVLVGGLFSPDDSIFRTFAEPSLYAAMAGMAAYLLAFGAESWVPRLVTGGRWRTGLWLARLVAAPGPLADPDLRWSAYATLALVHQSLNRPERAVRLRRRLWRLAKRRRDTADSRQALYDLAVAERQAGNPERALRVLDQARQELGDAPGTPLVLELSKIDLLGVEYNVHLDLGDIDAAVATRKGALDLIEAAYRLLPGVDPPAQVATRRRIQREHAETLRTLGDLYSDRLLDYSGAAWQYRNAMKLADDLGDPFVRYPLYHSVATLYARQERYAEAGEQLRQALALAESGRLGEPATPSAAGARALALDGLANTARQRGDLGEAIRRYDEALRAGRAIPGRKVPAATLLGAGAAHLEHGDPARAIELLRKALDAGRGESQIRITHLELGKAYERAGEPRTAYDHYRRSIELLERSRASMEAEQDQLHFYGWEPRVEVYERMVATCLALGRTVEAYDYVERAKARAMLEALGSHSSRR</sequence>
<name>A0ABR9LUG6_9ACTN</name>
<dbReference type="Gene3D" id="1.25.40.10">
    <property type="entry name" value="Tetratricopeptide repeat domain"/>
    <property type="match status" value="3"/>
</dbReference>
<protein>
    <submittedName>
        <fullName evidence="3">Tetratricopeptide (TPR) repeat protein</fullName>
    </submittedName>
</protein>
<dbReference type="EMBL" id="JADBEK010000001">
    <property type="protein sequence ID" value="MBE1584294.1"/>
    <property type="molecule type" value="Genomic_DNA"/>
</dbReference>
<dbReference type="Proteomes" id="UP000633509">
    <property type="component" value="Unassembled WGS sequence"/>
</dbReference>
<keyword evidence="2" id="KW-1133">Transmembrane helix</keyword>
<feature type="transmembrane region" description="Helical" evidence="2">
    <location>
        <begin position="66"/>
        <end position="82"/>
    </location>
</feature>
<comment type="caution">
    <text evidence="3">The sequence shown here is derived from an EMBL/GenBank/DDBJ whole genome shotgun (WGS) entry which is preliminary data.</text>
</comment>
<accession>A0ABR9LUG6</accession>
<organism evidence="3 4">
    <name type="scientific">Nonomuraea angiospora</name>
    <dbReference type="NCBI Taxonomy" id="46172"/>
    <lineage>
        <taxon>Bacteria</taxon>
        <taxon>Bacillati</taxon>
        <taxon>Actinomycetota</taxon>
        <taxon>Actinomycetes</taxon>
        <taxon>Streptosporangiales</taxon>
        <taxon>Streptosporangiaceae</taxon>
        <taxon>Nonomuraea</taxon>
    </lineage>
</organism>
<keyword evidence="2" id="KW-0812">Transmembrane</keyword>
<dbReference type="Pfam" id="PF13424">
    <property type="entry name" value="TPR_12"/>
    <property type="match status" value="1"/>
</dbReference>
<evidence type="ECO:0000256" key="1">
    <source>
        <dbReference type="PROSITE-ProRule" id="PRU00339"/>
    </source>
</evidence>
<dbReference type="InterPro" id="IPR011990">
    <property type="entry name" value="TPR-like_helical_dom_sf"/>
</dbReference>
<feature type="repeat" description="TPR" evidence="1">
    <location>
        <begin position="500"/>
        <end position="533"/>
    </location>
</feature>
<evidence type="ECO:0000313" key="4">
    <source>
        <dbReference type="Proteomes" id="UP000633509"/>
    </source>
</evidence>
<feature type="transmembrane region" description="Helical" evidence="2">
    <location>
        <begin position="140"/>
        <end position="160"/>
    </location>
</feature>
<dbReference type="PANTHER" id="PTHR10098">
    <property type="entry name" value="RAPSYN-RELATED"/>
    <property type="match status" value="1"/>
</dbReference>